<feature type="transmembrane region" description="Helical" evidence="14">
    <location>
        <begin position="6"/>
        <end position="25"/>
    </location>
</feature>
<protein>
    <recommendedName>
        <fullName evidence="5 14">Dol-P-Glc:Glc(2)Man(9)GlcNAc(2)-PP-Dol alpha-1,2-glucosyltransferase</fullName>
        <ecNumber evidence="4 14">2.4.1.256</ecNumber>
    </recommendedName>
</protein>
<dbReference type="EC" id="2.4.1.256" evidence="4 14"/>
<feature type="transmembrane region" description="Helical" evidence="14">
    <location>
        <begin position="344"/>
        <end position="364"/>
    </location>
</feature>
<comment type="subcellular location">
    <subcellularLocation>
        <location evidence="1">Endoplasmic reticulum membrane</location>
        <topology evidence="1">Multi-pass membrane protein</topology>
    </subcellularLocation>
</comment>
<evidence type="ECO:0000256" key="7">
    <source>
        <dbReference type="ARBA" id="ARBA00022679"/>
    </source>
</evidence>
<dbReference type="GO" id="GO:0005789">
    <property type="term" value="C:endoplasmic reticulum membrane"/>
    <property type="evidence" value="ECO:0007669"/>
    <property type="project" value="UniProtKB-SubCell"/>
</dbReference>
<dbReference type="AlphaFoldDB" id="A0A9P7XIW5"/>
<feature type="transmembrane region" description="Helical" evidence="14">
    <location>
        <begin position="115"/>
        <end position="137"/>
    </location>
</feature>
<keyword evidence="11 14" id="KW-0472">Membrane</keyword>
<evidence type="ECO:0000313" key="16">
    <source>
        <dbReference type="Proteomes" id="UP000707451"/>
    </source>
</evidence>
<reference evidence="15" key="1">
    <citation type="submission" date="2021-06" db="EMBL/GenBank/DDBJ databases">
        <title>Genome Sequence of Mortierella hyaline Strain SCG-10, a Cold-Adapted, Nitrate-Reducing Fungus Isolated from Soil in Minnesota, USA.</title>
        <authorList>
            <person name="Aldossari N."/>
        </authorList>
    </citation>
    <scope>NUCLEOTIDE SEQUENCE</scope>
    <source>
        <strain evidence="15">SCG-10</strain>
    </source>
</reference>
<evidence type="ECO:0000256" key="2">
    <source>
        <dbReference type="ARBA" id="ARBA00004922"/>
    </source>
</evidence>
<dbReference type="PANTHER" id="PTHR12989">
    <property type="entry name" value="ALPHA-1,2-GLUCOSYLTRANSFERASE ALG10"/>
    <property type="match status" value="1"/>
</dbReference>
<feature type="transmembrane region" description="Helical" evidence="14">
    <location>
        <begin position="385"/>
        <end position="407"/>
    </location>
</feature>
<evidence type="ECO:0000256" key="9">
    <source>
        <dbReference type="ARBA" id="ARBA00022824"/>
    </source>
</evidence>
<comment type="catalytic activity">
    <reaction evidence="13">
        <text>an alpha-D-Glc-(1-&gt;3)-alpha-D-Glc-(1-&gt;3)-alpha-D-Man-(1-&gt;2)-alpha-D-Man-(1-&gt;2)-alpha-D-Man-(1-&gt;3)-[alpha-D-Man-(1-&gt;2)-alpha-D-Man-(1-&gt;3)-[alpha-D-Man-(1-&gt;2)-alpha-D-Man-(1-&gt;6)]-alpha-D-Man-(1-&gt;6)]-beta-D-Man-(1-&gt;4)-beta-D-GlcNAc-(1-&gt;4)-alpha-D-GlcNAc-diphospho-di-trans,poly-cis-dolichol + a di-trans,poly-cis-dolichyl beta-D-glucosyl phosphate = a alpha-D-Glc-(1-&gt;2)-alpha-D-Glc-(1-&gt;3)-alpha-D-Glc-(1-&gt;3)-alpha-D-Man-(1-&gt;2)-alpha-D-Man-(1-&gt;2)-alpha-D-Man-(1-&gt;3)-[alpha-D-Man-(1-&gt;2)-alpha-D-Man-(1-&gt;3)-[alpha-D-Man-(1-&gt;2)-alpha-D-Man-(1-&gt;6)]-alpha-D-Man-(1-&gt;6)]-beta-D-Man-(1-&gt;4)-beta-D-GlcNAc-(1-&gt;4)-alpha-D-GlcNAc-diphospho-di-trans,poly-cis-dolichol + a di-trans,poly-cis-dolichyl phosphate + H(+)</text>
        <dbReference type="Rhea" id="RHEA:29543"/>
        <dbReference type="Rhea" id="RHEA-COMP:19498"/>
        <dbReference type="Rhea" id="RHEA-COMP:19502"/>
        <dbReference type="Rhea" id="RHEA-COMP:19512"/>
        <dbReference type="Rhea" id="RHEA-COMP:19522"/>
        <dbReference type="ChEBI" id="CHEBI:15378"/>
        <dbReference type="ChEBI" id="CHEBI:57525"/>
        <dbReference type="ChEBI" id="CHEBI:57683"/>
        <dbReference type="ChEBI" id="CHEBI:132522"/>
        <dbReference type="ChEBI" id="CHEBI:132523"/>
        <dbReference type="EC" id="2.4.1.256"/>
    </reaction>
    <physiologicalReaction direction="left-to-right" evidence="13">
        <dbReference type="Rhea" id="RHEA:29544"/>
    </physiologicalReaction>
</comment>
<evidence type="ECO:0000256" key="10">
    <source>
        <dbReference type="ARBA" id="ARBA00022989"/>
    </source>
</evidence>
<gene>
    <name evidence="15" type="primary">ALG10</name>
    <name evidence="15" type="ORF">KI688_006831</name>
</gene>
<dbReference type="PIRSF" id="PIRSF028810">
    <property type="entry name" value="Alpha1_2_glucosyltferase_Alg10"/>
    <property type="match status" value="1"/>
</dbReference>
<feature type="transmembrane region" description="Helical" evidence="14">
    <location>
        <begin position="270"/>
        <end position="295"/>
    </location>
</feature>
<evidence type="ECO:0000256" key="11">
    <source>
        <dbReference type="ARBA" id="ARBA00023136"/>
    </source>
</evidence>
<evidence type="ECO:0000256" key="5">
    <source>
        <dbReference type="ARBA" id="ARBA00018512"/>
    </source>
</evidence>
<evidence type="ECO:0000313" key="15">
    <source>
        <dbReference type="EMBL" id="KAG9062105.1"/>
    </source>
</evidence>
<accession>A0A9P7XIW5</accession>
<evidence type="ECO:0000256" key="14">
    <source>
        <dbReference type="PIRNR" id="PIRNR028810"/>
    </source>
</evidence>
<keyword evidence="16" id="KW-1185">Reference proteome</keyword>
<feature type="transmembrane region" description="Helical" evidence="14">
    <location>
        <begin position="82"/>
        <end position="103"/>
    </location>
</feature>
<comment type="similarity">
    <text evidence="3 14">Belongs to the ALG10 glucosyltransferase family.</text>
</comment>
<comment type="caution">
    <text evidence="15">The sequence shown here is derived from an EMBL/GenBank/DDBJ whole genome shotgun (WGS) entry which is preliminary data.</text>
</comment>
<evidence type="ECO:0000256" key="4">
    <source>
        <dbReference type="ARBA" id="ARBA00011967"/>
    </source>
</evidence>
<comment type="function">
    <text evidence="12">Dol-P-Glc:Glc(2)Man(9)GlcNAc(2)-PP-Dol alpha-1,2-glucosyltransferase that operates in the biosynthetic pathway of dolichol-linked oligosaccharides, the glycan precursors employed in protein asparagine (N)-glycosylation. The assembly of dolichol-linked oligosaccharides begins on the cytosolic side of the endoplasmic reticulum membrane and finishes in its lumen. The sequential addition of sugars to dolichol pyrophosphate produces dolichol-linked oligosaccharides containing fourteen sugars, including two GlcNAcs, nine mannoses and three glucoses. Once assembled, the oligosaccharide is transferred from the lipid to nascent proteins by oligosaccharyltransferases. In the lumen of the endoplasmic reticulum, adds the third and last glucose residue from dolichyl phosphate glucose (Dol-P-Glc) onto the lipid-linked oligosaccharide intermediate Glc(2)Man(9)GlcNAc(2)-PP-Dol to produce Glc(3)Man(9)GlcNAc(2)-PP-Dol.</text>
</comment>
<dbReference type="Proteomes" id="UP000707451">
    <property type="component" value="Unassembled WGS sequence"/>
</dbReference>
<keyword evidence="10 14" id="KW-1133">Transmembrane helix</keyword>
<dbReference type="InterPro" id="IPR016900">
    <property type="entry name" value="Alg10"/>
</dbReference>
<evidence type="ECO:0000256" key="12">
    <source>
        <dbReference type="ARBA" id="ARBA00044727"/>
    </source>
</evidence>
<dbReference type="EMBL" id="JAHRHY010000021">
    <property type="protein sequence ID" value="KAG9062105.1"/>
    <property type="molecule type" value="Genomic_DNA"/>
</dbReference>
<evidence type="ECO:0000256" key="8">
    <source>
        <dbReference type="ARBA" id="ARBA00022692"/>
    </source>
</evidence>
<evidence type="ECO:0000256" key="6">
    <source>
        <dbReference type="ARBA" id="ARBA00022676"/>
    </source>
</evidence>
<proteinExistence type="inferred from homology"/>
<feature type="transmembrane region" description="Helical" evidence="14">
    <location>
        <begin position="158"/>
        <end position="182"/>
    </location>
</feature>
<dbReference type="OrthoDB" id="4769at2759"/>
<keyword evidence="8 14" id="KW-0812">Transmembrane</keyword>
<dbReference type="GO" id="GO:0006488">
    <property type="term" value="P:dolichol-linked oligosaccharide biosynthetic process"/>
    <property type="evidence" value="ECO:0007669"/>
    <property type="project" value="UniProtKB-UniRule"/>
</dbReference>
<organism evidence="15 16">
    <name type="scientific">Linnemannia hyalina</name>
    <dbReference type="NCBI Taxonomy" id="64524"/>
    <lineage>
        <taxon>Eukaryota</taxon>
        <taxon>Fungi</taxon>
        <taxon>Fungi incertae sedis</taxon>
        <taxon>Mucoromycota</taxon>
        <taxon>Mortierellomycotina</taxon>
        <taxon>Mortierellomycetes</taxon>
        <taxon>Mortierellales</taxon>
        <taxon>Mortierellaceae</taxon>
        <taxon>Linnemannia</taxon>
    </lineage>
</organism>
<evidence type="ECO:0000256" key="3">
    <source>
        <dbReference type="ARBA" id="ARBA00010600"/>
    </source>
</evidence>
<keyword evidence="6 14" id="KW-0328">Glycosyltransferase</keyword>
<feature type="transmembrane region" description="Helical" evidence="14">
    <location>
        <begin position="230"/>
        <end position="250"/>
    </location>
</feature>
<name>A0A9P7XIW5_9FUNG</name>
<keyword evidence="9" id="KW-0256">Endoplasmic reticulum</keyword>
<dbReference type="Pfam" id="PF04922">
    <property type="entry name" value="DIE2_ALG10"/>
    <property type="match status" value="2"/>
</dbReference>
<sequence length="424" mass="48330">MPGIFTPATIVALHLSVLITVSVIWSRIVPQPYMDEIFHIPQAQRYCQGDYWTWDPKLTTPPGLYVISNILLAAQRPLCSTFFLRLTNLSYPFIILFTVASLLKSIHPHLTRQERLNSAAVIICFPILWFFNFLYYTDGGSSAFILLSWLAAKKRHHLLSALGSAVAVTFRQTNIIWSLFIVGTALLELSTPAERRRFDPKAAFVQSPLQLIQALTGFIQILLSKFTRVITISLPYLGLLAGFAAFVKWNGGIVLGDRSNHIPSMHVMQLFYFAVFSAGMSMFAILGVVPVARLIRRPTFKYGLLSFGSSLMSRYNGIILYALVPAYIAAAWFCWQALGTEQTILWVVIYAVATMLTLIPSPLLEFRYFITPYLIYRIAMRQPRGVWLFLELLFYTAINAVTVWMFLNKPFRWAHQEGVQRFMW</sequence>
<evidence type="ECO:0000256" key="1">
    <source>
        <dbReference type="ARBA" id="ARBA00004477"/>
    </source>
</evidence>
<dbReference type="GO" id="GO:0106073">
    <property type="term" value="F:dolichyl pyrophosphate Glc2Man9GlcNAc2 alpha-1,2-glucosyltransferase activity"/>
    <property type="evidence" value="ECO:0007669"/>
    <property type="project" value="UniProtKB-UniRule"/>
</dbReference>
<keyword evidence="7" id="KW-0808">Transferase</keyword>
<dbReference type="PANTHER" id="PTHR12989:SF10">
    <property type="entry name" value="DOL-P-GLC:GLC(2)MAN(9)GLCNAC(2)-PP-DOL ALPHA-1,2-GLUCOSYLTRANSFERASE-RELATED"/>
    <property type="match status" value="1"/>
</dbReference>
<comment type="pathway">
    <text evidence="2">Protein modification; protein glycosylation.</text>
</comment>
<evidence type="ECO:0000256" key="13">
    <source>
        <dbReference type="ARBA" id="ARBA00048064"/>
    </source>
</evidence>
<comment type="caution">
    <text evidence="14">Lacks conserved residue(s) required for the propagation of feature annotation.</text>
</comment>
<feature type="transmembrane region" description="Helical" evidence="14">
    <location>
        <begin position="315"/>
        <end position="338"/>
    </location>
</feature>